<dbReference type="Proteomes" id="UP000242915">
    <property type="component" value="Unassembled WGS sequence"/>
</dbReference>
<keyword evidence="4 7" id="KW-0812">Transmembrane</keyword>
<evidence type="ECO:0000313" key="8">
    <source>
        <dbReference type="EMBL" id="SNR92814.1"/>
    </source>
</evidence>
<name>A0A239ACP2_9PSED</name>
<dbReference type="GO" id="GO:0016020">
    <property type="term" value="C:membrane"/>
    <property type="evidence" value="ECO:0007669"/>
    <property type="project" value="UniProtKB-SubCell"/>
</dbReference>
<evidence type="ECO:0000256" key="3">
    <source>
        <dbReference type="ARBA" id="ARBA00022475"/>
    </source>
</evidence>
<dbReference type="EMBL" id="FZOG01000001">
    <property type="protein sequence ID" value="SNR92814.1"/>
    <property type="molecule type" value="Genomic_DNA"/>
</dbReference>
<evidence type="ECO:0008006" key="10">
    <source>
        <dbReference type="Google" id="ProtNLM"/>
    </source>
</evidence>
<protein>
    <recommendedName>
        <fullName evidence="10">Permease</fullName>
    </recommendedName>
</protein>
<keyword evidence="9" id="KW-1185">Reference proteome</keyword>
<feature type="transmembrane region" description="Helical" evidence="7">
    <location>
        <begin position="288"/>
        <end position="309"/>
    </location>
</feature>
<feature type="transmembrane region" description="Helical" evidence="7">
    <location>
        <begin position="96"/>
        <end position="119"/>
    </location>
</feature>
<proteinExistence type="predicted"/>
<keyword evidence="2" id="KW-0813">Transport</keyword>
<evidence type="ECO:0000256" key="4">
    <source>
        <dbReference type="ARBA" id="ARBA00022692"/>
    </source>
</evidence>
<evidence type="ECO:0000256" key="6">
    <source>
        <dbReference type="ARBA" id="ARBA00023136"/>
    </source>
</evidence>
<comment type="subcellular location">
    <subcellularLocation>
        <location evidence="1">Membrane</location>
        <topology evidence="1">Multi-pass membrane protein</topology>
    </subcellularLocation>
</comment>
<reference evidence="9" key="1">
    <citation type="submission" date="2017-06" db="EMBL/GenBank/DDBJ databases">
        <authorList>
            <person name="Varghese N."/>
            <person name="Submissions S."/>
        </authorList>
    </citation>
    <scope>NUCLEOTIDE SEQUENCE [LARGE SCALE GENOMIC DNA]</scope>
    <source>
        <strain evidence="9">CIP 108523</strain>
    </source>
</reference>
<accession>A0A239ACP2</accession>
<evidence type="ECO:0000313" key="9">
    <source>
        <dbReference type="Proteomes" id="UP000242915"/>
    </source>
</evidence>
<evidence type="ECO:0000256" key="1">
    <source>
        <dbReference type="ARBA" id="ARBA00004141"/>
    </source>
</evidence>
<feature type="transmembrane region" description="Helical" evidence="7">
    <location>
        <begin position="256"/>
        <end position="276"/>
    </location>
</feature>
<gene>
    <name evidence="8" type="ORF">SAMN05216255_1049</name>
</gene>
<feature type="transmembrane region" description="Helical" evidence="7">
    <location>
        <begin position="231"/>
        <end position="250"/>
    </location>
</feature>
<feature type="transmembrane region" description="Helical" evidence="7">
    <location>
        <begin position="6"/>
        <end position="24"/>
    </location>
</feature>
<dbReference type="RefSeq" id="WP_089358995.1">
    <property type="nucleotide sequence ID" value="NZ_FZOG01000001.1"/>
</dbReference>
<feature type="transmembrane region" description="Helical" evidence="7">
    <location>
        <begin position="36"/>
        <end position="53"/>
    </location>
</feature>
<dbReference type="GO" id="GO:0055085">
    <property type="term" value="P:transmembrane transport"/>
    <property type="evidence" value="ECO:0007669"/>
    <property type="project" value="InterPro"/>
</dbReference>
<organism evidence="8 9">
    <name type="scientific">Pseudomonas segetis</name>
    <dbReference type="NCBI Taxonomy" id="298908"/>
    <lineage>
        <taxon>Bacteria</taxon>
        <taxon>Pseudomonadati</taxon>
        <taxon>Pseudomonadota</taxon>
        <taxon>Gammaproteobacteria</taxon>
        <taxon>Pseudomonadales</taxon>
        <taxon>Pseudomonadaceae</taxon>
        <taxon>Pseudomonas</taxon>
    </lineage>
</organism>
<evidence type="ECO:0000256" key="5">
    <source>
        <dbReference type="ARBA" id="ARBA00022989"/>
    </source>
</evidence>
<feature type="transmembrane region" description="Helical" evidence="7">
    <location>
        <begin position="199"/>
        <end position="219"/>
    </location>
</feature>
<dbReference type="InterPro" id="IPR004776">
    <property type="entry name" value="Mem_transp_PIN-like"/>
</dbReference>
<sequence length="313" mass="32745">MLQILGITAPIFLIISIGFIATRLQWISREQVAGMGRFVISFALPVLVFKALVERPLDEVFERNYLLAYGLASLLVFALGFVVSRRLRGDGLSASAISAVGMSMSNSGFIGYPIAALVVGEAAAVGLAMGVLIENLLMLPLAFALAEVGESQGLGLRATAVATGKRLLSNPIIIAICLGLLVALLGLHVPAIPMRAVDMLAQSSAPVALFVIGGSLVGMRVGGMVTDLLQISLGKLVLHPLAVLLCFSFLPVSDPSLRVAGVLFACAPMMSIYPIVGQRFGLQGRCAAALVGATLLSFVTYSLFIGWLAGPHL</sequence>
<keyword evidence="3" id="KW-1003">Cell membrane</keyword>
<dbReference type="PANTHER" id="PTHR36838">
    <property type="entry name" value="AUXIN EFFLUX CARRIER FAMILY PROTEIN"/>
    <property type="match status" value="1"/>
</dbReference>
<evidence type="ECO:0000256" key="2">
    <source>
        <dbReference type="ARBA" id="ARBA00022448"/>
    </source>
</evidence>
<feature type="transmembrane region" description="Helical" evidence="7">
    <location>
        <begin position="125"/>
        <end position="146"/>
    </location>
</feature>
<dbReference type="PANTHER" id="PTHR36838:SF3">
    <property type="entry name" value="TRANSPORTER AUXIN EFFLUX CARRIER EC FAMILY"/>
    <property type="match status" value="1"/>
</dbReference>
<dbReference type="Pfam" id="PF03547">
    <property type="entry name" value="Mem_trans"/>
    <property type="match status" value="1"/>
</dbReference>
<feature type="transmembrane region" description="Helical" evidence="7">
    <location>
        <begin position="65"/>
        <end position="84"/>
    </location>
</feature>
<keyword evidence="5 7" id="KW-1133">Transmembrane helix</keyword>
<keyword evidence="6 7" id="KW-0472">Membrane</keyword>
<dbReference type="AlphaFoldDB" id="A0A239ACP2"/>
<feature type="transmembrane region" description="Helical" evidence="7">
    <location>
        <begin position="167"/>
        <end position="187"/>
    </location>
</feature>
<evidence type="ECO:0000256" key="7">
    <source>
        <dbReference type="SAM" id="Phobius"/>
    </source>
</evidence>